<dbReference type="InterPro" id="IPR003409">
    <property type="entry name" value="MORN"/>
</dbReference>
<feature type="chain" id="PRO_5045131128" description="DUF1570 domain-containing protein" evidence="5">
    <location>
        <begin position="25"/>
        <end position="698"/>
    </location>
</feature>
<proteinExistence type="predicted"/>
<feature type="signal peptide" evidence="5">
    <location>
        <begin position="1"/>
        <end position="24"/>
    </location>
</feature>
<dbReference type="RefSeq" id="WP_258819315.1">
    <property type="nucleotide sequence ID" value="NZ_JANUGW010000025.1"/>
</dbReference>
<dbReference type="Proteomes" id="UP001204151">
    <property type="component" value="Unassembled WGS sequence"/>
</dbReference>
<evidence type="ECO:0000313" key="6">
    <source>
        <dbReference type="EMBL" id="MCS0584768.1"/>
    </source>
</evidence>
<dbReference type="EMBL" id="JANUGW010000025">
    <property type="protein sequence ID" value="MCS0584768.1"/>
    <property type="molecule type" value="Genomic_DNA"/>
</dbReference>
<organism evidence="6 7">
    <name type="scientific">Massilia pinisoli</name>
    <dbReference type="NCBI Taxonomy" id="1772194"/>
    <lineage>
        <taxon>Bacteria</taxon>
        <taxon>Pseudomonadati</taxon>
        <taxon>Pseudomonadota</taxon>
        <taxon>Betaproteobacteria</taxon>
        <taxon>Burkholderiales</taxon>
        <taxon>Oxalobacteraceae</taxon>
        <taxon>Telluria group</taxon>
        <taxon>Massilia</taxon>
    </lineage>
</organism>
<evidence type="ECO:0000256" key="5">
    <source>
        <dbReference type="SAM" id="SignalP"/>
    </source>
</evidence>
<gene>
    <name evidence="6" type="ORF">NX784_24580</name>
</gene>
<dbReference type="PANTHER" id="PTHR46614:SF1">
    <property type="entry name" value="MORN REPEAT-CONTAINING PROTEIN 4"/>
    <property type="match status" value="1"/>
</dbReference>
<comment type="subcellular location">
    <subcellularLocation>
        <location evidence="1">Cell projection</location>
    </subcellularLocation>
</comment>
<evidence type="ECO:0000256" key="2">
    <source>
        <dbReference type="ARBA" id="ARBA00022737"/>
    </source>
</evidence>
<dbReference type="InterPro" id="IPR052315">
    <property type="entry name" value="MORN4"/>
</dbReference>
<name>A0ABT1ZXW6_9BURK</name>
<dbReference type="SUPFAM" id="SSF82185">
    <property type="entry name" value="Histone H3 K4-specific methyltransferase SET7/9 N-terminal domain"/>
    <property type="match status" value="1"/>
</dbReference>
<comment type="caution">
    <text evidence="6">The sequence shown here is derived from an EMBL/GenBank/DDBJ whole genome shotgun (WGS) entry which is preliminary data.</text>
</comment>
<sequence>MTLRRLLCSATLLVTLAHPALSRATPSLDDVTKEDWIEVSSANFRVVTEQPEKVARQMVIDLENLRYISNRLRGATSLPGPPLTIVAVGRDNADALQLQKDFEGIFQLSRNGYAAVAKVSDSWFLSDRISNSRAVFLHEYHHFLLAYSEEATAYPFWYNEGMSEYWSSMQIEDGKVWFGDHSRNYGRERDLVNHFGNISFATRFLFTRTGLNEGGSGVDKEENARVYSRARFAIHYFNSTPELRRQLAHYLRLYNMGLSQDQAVRFAFHQTYDQLDMSLREYVLTGMARRGFDIGPDGLDLPKFAAKVRPIDRAAAIAVLADVIPRFVPSGSLATKELVAINLAANPNAPDAHALALELTLGHITVREALDKVAALEQRFPHNARLLGLHADILAGAAIKFRATGAKGWETNVAQARDLYRQSIAASAFNPRAYSGLGALYAAVPEAGPIDEGIAALDTATIYERSPALFRALADFNLRKNDLRHALLSIRSAVAFNTKEQRPYDVLLLENLELLADLTQSSPMPTGLRFKSGATYTGPVRDGKPEGNGTWQRPEGSSYEGEFKDGLPSGHGTLTSERGDQYDGDFANGFASGRGTMTFGPGKMTSYAGDVLNATPQGKGVLTTRAGRLAGNFRNGVASAGGNFTPAPAGAEPADTRVARKATSPADTAAGAAGGVSPANACRDASPLKPLWCNAVAH</sequence>
<keyword evidence="3" id="KW-0966">Cell projection</keyword>
<feature type="region of interest" description="Disordered" evidence="4">
    <location>
        <begin position="529"/>
        <end position="581"/>
    </location>
</feature>
<keyword evidence="5" id="KW-0732">Signal</keyword>
<evidence type="ECO:0008006" key="8">
    <source>
        <dbReference type="Google" id="ProtNLM"/>
    </source>
</evidence>
<evidence type="ECO:0000256" key="3">
    <source>
        <dbReference type="ARBA" id="ARBA00023273"/>
    </source>
</evidence>
<evidence type="ECO:0000313" key="7">
    <source>
        <dbReference type="Proteomes" id="UP001204151"/>
    </source>
</evidence>
<reference evidence="6 7" key="1">
    <citation type="submission" date="2022-08" db="EMBL/GenBank/DDBJ databases">
        <title>Reclassification of Massilia species as members of the genera Telluria, Duganella, Pseudoduganella, Mokoshia gen. nov. and Zemynaea gen. nov. using orthogonal and non-orthogonal genome-based approaches.</title>
        <authorList>
            <person name="Bowman J.P."/>
        </authorList>
    </citation>
    <scope>NUCLEOTIDE SEQUENCE [LARGE SCALE GENOMIC DNA]</scope>
    <source>
        <strain evidence="6 7">JCM 31316</strain>
    </source>
</reference>
<evidence type="ECO:0000256" key="4">
    <source>
        <dbReference type="SAM" id="MobiDB-lite"/>
    </source>
</evidence>
<accession>A0ABT1ZXW6</accession>
<keyword evidence="2" id="KW-0677">Repeat</keyword>
<dbReference type="Gene3D" id="2.20.110.10">
    <property type="entry name" value="Histone H3 K4-specific methyltransferase SET7/9 N-terminal domain"/>
    <property type="match status" value="2"/>
</dbReference>
<keyword evidence="7" id="KW-1185">Reference proteome</keyword>
<dbReference type="PANTHER" id="PTHR46614">
    <property type="entry name" value="MORN REPEAT-CONTAINING PROTEIN 4"/>
    <property type="match status" value="1"/>
</dbReference>
<evidence type="ECO:0000256" key="1">
    <source>
        <dbReference type="ARBA" id="ARBA00004316"/>
    </source>
</evidence>
<dbReference type="Pfam" id="PF02493">
    <property type="entry name" value="MORN"/>
    <property type="match status" value="3"/>
</dbReference>
<dbReference type="SMART" id="SM00698">
    <property type="entry name" value="MORN"/>
    <property type="match status" value="3"/>
</dbReference>
<protein>
    <recommendedName>
        <fullName evidence="8">DUF1570 domain-containing protein</fullName>
    </recommendedName>
</protein>